<dbReference type="EMBL" id="CP001737">
    <property type="protein sequence ID" value="ACV79111.1"/>
    <property type="molecule type" value="Genomic_DNA"/>
</dbReference>
<evidence type="ECO:0000313" key="1">
    <source>
        <dbReference type="EMBL" id="ACV79111.1"/>
    </source>
</evidence>
<dbReference type="AlphaFoldDB" id="C8X8Q6"/>
<keyword evidence="2" id="KW-1185">Reference proteome</keyword>
<reference evidence="2" key="1">
    <citation type="submission" date="2009-09" db="EMBL/GenBank/DDBJ databases">
        <title>The complete genome of Nakamurella multipartita DSM 44233.</title>
        <authorList>
            <consortium name="US DOE Joint Genome Institute (JGI-PGF)"/>
            <person name="Lucas S."/>
            <person name="Copeland A."/>
            <person name="Lapidus A."/>
            <person name="Glavina del Rio T."/>
            <person name="Dalin E."/>
            <person name="Tice H."/>
            <person name="Bruce D."/>
            <person name="Goodwin L."/>
            <person name="Pitluck S."/>
            <person name="Kyrpides N."/>
            <person name="Mavromatis K."/>
            <person name="Ivanova N."/>
            <person name="Ovchinnikova G."/>
            <person name="Sims D."/>
            <person name="Meincke L."/>
            <person name="Brettin T."/>
            <person name="Detter J.C."/>
            <person name="Han C."/>
            <person name="Larimer F."/>
            <person name="Land M."/>
            <person name="Hauser L."/>
            <person name="Markowitz V."/>
            <person name="Cheng J.-F."/>
            <person name="Hugenholtz P."/>
            <person name="Woyke T."/>
            <person name="Wu D."/>
            <person name="Klenk H.-P."/>
            <person name="Eisen J.A."/>
        </authorList>
    </citation>
    <scope>NUCLEOTIDE SEQUENCE [LARGE SCALE GENOMIC DNA]</scope>
    <source>
        <strain evidence="2">ATCC 700099 / DSM 44233 / CIP 104796 / JCM 9543 / NBRC 105858 / Y-104</strain>
    </source>
</reference>
<sequence length="301" mass="30641" precursor="true">MPVIEVTAGNGSLLPSSTYAATLTVDGAVAAGALEAEQAAIIVAEAQAAAADRTAGGSVPSDQSTSAAPVTISANSGECAYREALLPATDPAWGGNDATTGTLMVRTCNGPSEYLYVPTPPAAAGAAAAPAPPPPPDPAVLAQQAYAELSLPAPDAYRSPSESNSDPDHGGLPFTIVGLRTWFWVGDWQPLQRTVELQGVSVTLTATPVEVHFDPGNGDSVVACAGPGRAWTPADGNAAPTNGGCAYTYTRVSPDRPLTATTSVQWQVDWTSNSGADGTFPDGVSQVSDQLLVEQIQVVVR</sequence>
<dbReference type="GO" id="GO:0032259">
    <property type="term" value="P:methylation"/>
    <property type="evidence" value="ECO:0007669"/>
    <property type="project" value="UniProtKB-KW"/>
</dbReference>
<proteinExistence type="predicted"/>
<dbReference type="OrthoDB" id="3742379at2"/>
<dbReference type="KEGG" id="nml:Namu_2765"/>
<dbReference type="InParanoid" id="C8X8Q6"/>
<dbReference type="HOGENOM" id="CLU_923855_0_0_11"/>
<keyword evidence="1" id="KW-0489">Methyltransferase</keyword>
<dbReference type="GO" id="GO:0008168">
    <property type="term" value="F:methyltransferase activity"/>
    <property type="evidence" value="ECO:0007669"/>
    <property type="project" value="UniProtKB-KW"/>
</dbReference>
<reference evidence="1 2" key="2">
    <citation type="journal article" date="2010" name="Stand. Genomic Sci.">
        <title>Complete genome sequence of Nakamurella multipartita type strain (Y-104).</title>
        <authorList>
            <person name="Tice H."/>
            <person name="Mayilraj S."/>
            <person name="Sims D."/>
            <person name="Lapidus A."/>
            <person name="Nolan M."/>
            <person name="Lucas S."/>
            <person name="Glavina Del Rio T."/>
            <person name="Copeland A."/>
            <person name="Cheng J.F."/>
            <person name="Meincke L."/>
            <person name="Bruce D."/>
            <person name="Goodwin L."/>
            <person name="Pitluck S."/>
            <person name="Ivanova N."/>
            <person name="Mavromatis K."/>
            <person name="Ovchinnikova G."/>
            <person name="Pati A."/>
            <person name="Chen A."/>
            <person name="Palaniappan K."/>
            <person name="Land M."/>
            <person name="Hauser L."/>
            <person name="Chang Y.J."/>
            <person name="Jeffries C.D."/>
            <person name="Detter J.C."/>
            <person name="Brettin T."/>
            <person name="Rohde M."/>
            <person name="Goker M."/>
            <person name="Bristow J."/>
            <person name="Eisen J.A."/>
            <person name="Markowitz V."/>
            <person name="Hugenholtz P."/>
            <person name="Kyrpides N.C."/>
            <person name="Klenk H.P."/>
            <person name="Chen F."/>
        </authorList>
    </citation>
    <scope>NUCLEOTIDE SEQUENCE [LARGE SCALE GENOMIC DNA]</scope>
    <source>
        <strain evidence="2">ATCC 700099 / DSM 44233 / CIP 104796 / JCM 9543 / NBRC 105858 / Y-104</strain>
    </source>
</reference>
<keyword evidence="1" id="KW-0808">Transferase</keyword>
<accession>C8X8Q6</accession>
<dbReference type="RefSeq" id="WP_015747990.1">
    <property type="nucleotide sequence ID" value="NC_013235.1"/>
</dbReference>
<protein>
    <submittedName>
        <fullName evidence="1">Histone methyltransferase</fullName>
    </submittedName>
</protein>
<organism evidence="1 2">
    <name type="scientific">Nakamurella multipartita (strain ATCC 700099 / DSM 44233 / CIP 104796 / JCM 9543 / NBRC 105858 / Y-104)</name>
    <name type="common">Microsphaera multipartita</name>
    <dbReference type="NCBI Taxonomy" id="479431"/>
    <lineage>
        <taxon>Bacteria</taxon>
        <taxon>Bacillati</taxon>
        <taxon>Actinomycetota</taxon>
        <taxon>Actinomycetes</taxon>
        <taxon>Nakamurellales</taxon>
        <taxon>Nakamurellaceae</taxon>
        <taxon>Nakamurella</taxon>
    </lineage>
</organism>
<gene>
    <name evidence="1" type="ordered locus">Namu_2765</name>
</gene>
<dbReference type="eggNOG" id="COG2132">
    <property type="taxonomic scope" value="Bacteria"/>
</dbReference>
<dbReference type="Proteomes" id="UP000002218">
    <property type="component" value="Chromosome"/>
</dbReference>
<evidence type="ECO:0000313" key="2">
    <source>
        <dbReference type="Proteomes" id="UP000002218"/>
    </source>
</evidence>
<dbReference type="STRING" id="479431.Namu_2765"/>
<name>C8X8Q6_NAKMY</name>